<keyword evidence="2 4" id="KW-0378">Hydrolase</keyword>
<name>A0A9D1H9V2_9FLAO</name>
<comment type="similarity">
    <text evidence="4">Belongs to the peptidase C1 family.</text>
</comment>
<feature type="active site" evidence="5">
    <location>
        <position position="56"/>
    </location>
</feature>
<evidence type="ECO:0000256" key="6">
    <source>
        <dbReference type="SAM" id="SignalP"/>
    </source>
</evidence>
<evidence type="ECO:0000256" key="4">
    <source>
        <dbReference type="PIRNR" id="PIRNR005700"/>
    </source>
</evidence>
<dbReference type="Gene3D" id="3.90.70.10">
    <property type="entry name" value="Cysteine proteinases"/>
    <property type="match status" value="1"/>
</dbReference>
<dbReference type="InterPro" id="IPR038765">
    <property type="entry name" value="Papain-like_cys_pep_sf"/>
</dbReference>
<dbReference type="PANTHER" id="PTHR10363:SF2">
    <property type="entry name" value="BLEOMYCIN HYDROLASE"/>
    <property type="match status" value="1"/>
</dbReference>
<evidence type="ECO:0000256" key="2">
    <source>
        <dbReference type="ARBA" id="ARBA00022801"/>
    </source>
</evidence>
<dbReference type="GO" id="GO:0006508">
    <property type="term" value="P:proteolysis"/>
    <property type="evidence" value="ECO:0007669"/>
    <property type="project" value="UniProtKB-KW"/>
</dbReference>
<dbReference type="AlphaFoldDB" id="A0A9D1H9V2"/>
<keyword evidence="3 4" id="KW-0788">Thiol protease</keyword>
<dbReference type="Pfam" id="PF03051">
    <property type="entry name" value="Peptidase_C1_2"/>
    <property type="match status" value="1"/>
</dbReference>
<accession>A0A9D1H9V2</accession>
<keyword evidence="1 4" id="KW-0645">Protease</keyword>
<dbReference type="GO" id="GO:0005737">
    <property type="term" value="C:cytoplasm"/>
    <property type="evidence" value="ECO:0007669"/>
    <property type="project" value="TreeGrafter"/>
</dbReference>
<reference evidence="7" key="2">
    <citation type="journal article" date="2021" name="PeerJ">
        <title>Extensive microbial diversity within the chicken gut microbiome revealed by metagenomics and culture.</title>
        <authorList>
            <person name="Gilroy R."/>
            <person name="Ravi A."/>
            <person name="Getino M."/>
            <person name="Pursley I."/>
            <person name="Horton D.L."/>
            <person name="Alikhan N.F."/>
            <person name="Baker D."/>
            <person name="Gharbi K."/>
            <person name="Hall N."/>
            <person name="Watson M."/>
            <person name="Adriaenssens E.M."/>
            <person name="Foster-Nyarko E."/>
            <person name="Jarju S."/>
            <person name="Secka A."/>
            <person name="Antonio M."/>
            <person name="Oren A."/>
            <person name="Chaudhuri R.R."/>
            <person name="La Ragione R."/>
            <person name="Hildebrand F."/>
            <person name="Pallen M.J."/>
        </authorList>
    </citation>
    <scope>NUCLEOTIDE SEQUENCE</scope>
    <source>
        <strain evidence="7">1383</strain>
    </source>
</reference>
<reference evidence="7" key="1">
    <citation type="submission" date="2020-10" db="EMBL/GenBank/DDBJ databases">
        <authorList>
            <person name="Gilroy R."/>
        </authorList>
    </citation>
    <scope>NUCLEOTIDE SEQUENCE</scope>
    <source>
        <strain evidence="7">1383</strain>
    </source>
</reference>
<dbReference type="GO" id="GO:0009636">
    <property type="term" value="P:response to toxic substance"/>
    <property type="evidence" value="ECO:0007669"/>
    <property type="project" value="TreeGrafter"/>
</dbReference>
<evidence type="ECO:0000256" key="3">
    <source>
        <dbReference type="ARBA" id="ARBA00022807"/>
    </source>
</evidence>
<feature type="signal peptide" evidence="6">
    <location>
        <begin position="1"/>
        <end position="15"/>
    </location>
</feature>
<dbReference type="PANTHER" id="PTHR10363">
    <property type="entry name" value="BLEOMYCIN HYDROLASE"/>
    <property type="match status" value="1"/>
</dbReference>
<dbReference type="InterPro" id="IPR004134">
    <property type="entry name" value="Peptidase_C1B"/>
</dbReference>
<dbReference type="EMBL" id="DVLY01000112">
    <property type="protein sequence ID" value="HIT98126.1"/>
    <property type="molecule type" value="Genomic_DNA"/>
</dbReference>
<evidence type="ECO:0000313" key="8">
    <source>
        <dbReference type="Proteomes" id="UP000824161"/>
    </source>
</evidence>
<feature type="active site" evidence="5">
    <location>
        <position position="329"/>
    </location>
</feature>
<protein>
    <recommendedName>
        <fullName evidence="4">Aminopeptidase</fullName>
    </recommendedName>
</protein>
<dbReference type="Proteomes" id="UP000824161">
    <property type="component" value="Unassembled WGS sequence"/>
</dbReference>
<dbReference type="SUPFAM" id="SSF54001">
    <property type="entry name" value="Cysteine proteinases"/>
    <property type="match status" value="1"/>
</dbReference>
<evidence type="ECO:0000256" key="1">
    <source>
        <dbReference type="ARBA" id="ARBA00022670"/>
    </source>
</evidence>
<proteinExistence type="inferred from homology"/>
<dbReference type="GO" id="GO:0043418">
    <property type="term" value="P:homocysteine catabolic process"/>
    <property type="evidence" value="ECO:0007669"/>
    <property type="project" value="TreeGrafter"/>
</dbReference>
<feature type="active site" evidence="5">
    <location>
        <position position="350"/>
    </location>
</feature>
<sequence length="393" mass="44190">MAFAAFLLAGTAVFAQDNLVAKTQGGDQDSKDKFRFEVVKRLPVTSVKDQAHSSTCWSYSGLGFVEAEMLRMGKQPVDLAEMFVVYKVYQEKAQKYARLHGNLTFAPGGEFHDVLHVIKRYGIVPQEVYSGLLPGELRNDHDEMDALLAEYMKGVVAASRLRGDWQAGFDGILDRFLSEPPAEFTYQGKKYTPRTFADRVVGINPDDYMYFMSWMSEPYYIEAELLVPDNWAWAKCYNIPLDEMVAVVDNALENGYTVAWAADVSEKGFSTKLGVAVVPEGYDSLLTYTPKARLDSVVTLTLDGPKPEKNITEQMRQEAFDDYSTQDDHGMLIIGLAKDQTGKKYYIVKNSWGPDRGRDGGMVYVSEAYLRYKTISIVVNRGAVPQELLKKLK</sequence>
<keyword evidence="6" id="KW-0732">Signal</keyword>
<feature type="chain" id="PRO_5038832600" description="Aminopeptidase" evidence="6">
    <location>
        <begin position="16"/>
        <end position="393"/>
    </location>
</feature>
<dbReference type="PIRSF" id="PIRSF005700">
    <property type="entry name" value="PepC"/>
    <property type="match status" value="1"/>
</dbReference>
<evidence type="ECO:0000256" key="5">
    <source>
        <dbReference type="PIRSR" id="PIRSR005700-1"/>
    </source>
</evidence>
<dbReference type="GO" id="GO:0070005">
    <property type="term" value="F:cysteine-type aminopeptidase activity"/>
    <property type="evidence" value="ECO:0007669"/>
    <property type="project" value="InterPro"/>
</dbReference>
<comment type="caution">
    <text evidence="7">The sequence shown here is derived from an EMBL/GenBank/DDBJ whole genome shotgun (WGS) entry which is preliminary data.</text>
</comment>
<gene>
    <name evidence="7" type="ORF">IAC44_04725</name>
</gene>
<evidence type="ECO:0000313" key="7">
    <source>
        <dbReference type="EMBL" id="HIT98126.1"/>
    </source>
</evidence>
<organism evidence="7 8">
    <name type="scientific">Candidatus Merdimorpha stercoravium</name>
    <dbReference type="NCBI Taxonomy" id="2840863"/>
    <lineage>
        <taxon>Bacteria</taxon>
        <taxon>Pseudomonadati</taxon>
        <taxon>Bacteroidota</taxon>
        <taxon>Flavobacteriia</taxon>
        <taxon>Flavobacteriales</taxon>
        <taxon>Candidatus Merdimorpha</taxon>
    </lineage>
</organism>
<keyword evidence="4 7" id="KW-0031">Aminopeptidase</keyword>